<name>A0A024GMN4_9STRA</name>
<organism evidence="2 3">
    <name type="scientific">Albugo candida</name>
    <dbReference type="NCBI Taxonomy" id="65357"/>
    <lineage>
        <taxon>Eukaryota</taxon>
        <taxon>Sar</taxon>
        <taxon>Stramenopiles</taxon>
        <taxon>Oomycota</taxon>
        <taxon>Peronosporomycetes</taxon>
        <taxon>Albuginales</taxon>
        <taxon>Albuginaceae</taxon>
        <taxon>Albugo</taxon>
    </lineage>
</organism>
<reference evidence="2 3" key="1">
    <citation type="submission" date="2012-05" db="EMBL/GenBank/DDBJ databases">
        <title>Recombination and specialization in a pathogen metapopulation.</title>
        <authorList>
            <person name="Gardiner A."/>
            <person name="Kemen E."/>
            <person name="Schultz-Larsen T."/>
            <person name="MacLean D."/>
            <person name="Van Oosterhout C."/>
            <person name="Jones J.D.G."/>
        </authorList>
    </citation>
    <scope>NUCLEOTIDE SEQUENCE [LARGE SCALE GENOMIC DNA]</scope>
    <source>
        <strain evidence="2 3">Ac Nc2</strain>
    </source>
</reference>
<protein>
    <submittedName>
        <fullName evidence="2">Uncharacterized protein</fullName>
    </submittedName>
</protein>
<sequence>MVRNSLLFVIVIEIMVIHTEAREVLLMRSLSSYSRLLAVTARNIKACHSCLIDKVGVERIHLVAINEDTLLYLIKSRNSITESFLFQCNNSGRFCQLQTQVEKFPPYSLILWHNPVLEFAISIFSTHMDDTIPDTSPNKNVGKELSNLQSYRKIPSFLFFDDTQTMYHRRNNIAKTGNDQMEWNQIGNPTVLHEQLVSAAKDSIAPRPARQYSRPVERCFYSCSRTIKCERCLALHSISLGVRAYSFTTVKRGFEFVFAFPSFYTPSRIQNNCAEKYCISLNSLSSTTCNNLDRIFPQDKKTLRHLGNLANRVENKIAMAKPDQFQGFVSSQEDLYFRHLLSEPDTGVDSEIKPSNFAKHVKLREEIQAIEEFLDQTKITCLRIETDQKFRLRFMHCLIKSVGDKTKVILIRSTSLTQQVIFLESTLVTADFGKYCKEDYSGSSITAANDPHSFCEYYRTKYKINVYLYPELSTLAKAKPQREPCILVSHQTACQKRCGECVKTCLNAIHKGWKSIQLTYSSLFWGPIEQNTWTMVDTVLLQCVKQSFCSRIQLLPAMVCKKHEEITRLHTNWQRDTDCLANCTVRNARAMSKFDTETDKVWPSDDHAFSGPASFLDRTAFMVAYNANIPKECVRCLIIRTEVFFFYESEGERFGYVWMRPTFADLLKPCVSKSSCTELWFAENFEHLAISDYMRPWSVLDIGDKKHSIT</sequence>
<feature type="signal peptide" evidence="1">
    <location>
        <begin position="1"/>
        <end position="21"/>
    </location>
</feature>
<proteinExistence type="predicted"/>
<keyword evidence="3" id="KW-1185">Reference proteome</keyword>
<dbReference type="Proteomes" id="UP000053237">
    <property type="component" value="Unassembled WGS sequence"/>
</dbReference>
<evidence type="ECO:0000313" key="3">
    <source>
        <dbReference type="Proteomes" id="UP000053237"/>
    </source>
</evidence>
<evidence type="ECO:0000313" key="2">
    <source>
        <dbReference type="EMBL" id="CCI47964.1"/>
    </source>
</evidence>
<feature type="chain" id="PRO_5001532528" evidence="1">
    <location>
        <begin position="22"/>
        <end position="710"/>
    </location>
</feature>
<keyword evidence="1" id="KW-0732">Signal</keyword>
<dbReference type="AlphaFoldDB" id="A0A024GMN4"/>
<accession>A0A024GMN4</accession>
<comment type="caution">
    <text evidence="2">The sequence shown here is derived from an EMBL/GenBank/DDBJ whole genome shotgun (WGS) entry which is preliminary data.</text>
</comment>
<evidence type="ECO:0000256" key="1">
    <source>
        <dbReference type="SAM" id="SignalP"/>
    </source>
</evidence>
<dbReference type="InParanoid" id="A0A024GMN4"/>
<gene>
    <name evidence="2" type="ORF">BN9_090070</name>
</gene>
<dbReference type="EMBL" id="CAIX01000197">
    <property type="protein sequence ID" value="CCI47964.1"/>
    <property type="molecule type" value="Genomic_DNA"/>
</dbReference>